<organism evidence="1 2">
    <name type="scientific">Vararia minispora EC-137</name>
    <dbReference type="NCBI Taxonomy" id="1314806"/>
    <lineage>
        <taxon>Eukaryota</taxon>
        <taxon>Fungi</taxon>
        <taxon>Dikarya</taxon>
        <taxon>Basidiomycota</taxon>
        <taxon>Agaricomycotina</taxon>
        <taxon>Agaricomycetes</taxon>
        <taxon>Russulales</taxon>
        <taxon>Lachnocladiaceae</taxon>
        <taxon>Vararia</taxon>
    </lineage>
</organism>
<dbReference type="Proteomes" id="UP000814128">
    <property type="component" value="Unassembled WGS sequence"/>
</dbReference>
<reference evidence="1" key="2">
    <citation type="journal article" date="2022" name="New Phytol.">
        <title>Evolutionary transition to the ectomycorrhizal habit in the genomes of a hyperdiverse lineage of mushroom-forming fungi.</title>
        <authorList>
            <person name="Looney B."/>
            <person name="Miyauchi S."/>
            <person name="Morin E."/>
            <person name="Drula E."/>
            <person name="Courty P.E."/>
            <person name="Kohler A."/>
            <person name="Kuo A."/>
            <person name="LaButti K."/>
            <person name="Pangilinan J."/>
            <person name="Lipzen A."/>
            <person name="Riley R."/>
            <person name="Andreopoulos W."/>
            <person name="He G."/>
            <person name="Johnson J."/>
            <person name="Nolan M."/>
            <person name="Tritt A."/>
            <person name="Barry K.W."/>
            <person name="Grigoriev I.V."/>
            <person name="Nagy L.G."/>
            <person name="Hibbett D."/>
            <person name="Henrissat B."/>
            <person name="Matheny P.B."/>
            <person name="Labbe J."/>
            <person name="Martin F.M."/>
        </authorList>
    </citation>
    <scope>NUCLEOTIDE SEQUENCE</scope>
    <source>
        <strain evidence="1">EC-137</strain>
    </source>
</reference>
<gene>
    <name evidence="1" type="ORF">K488DRAFT_83036</name>
</gene>
<evidence type="ECO:0000313" key="2">
    <source>
        <dbReference type="Proteomes" id="UP000814128"/>
    </source>
</evidence>
<proteinExistence type="predicted"/>
<keyword evidence="2" id="KW-1185">Reference proteome</keyword>
<protein>
    <submittedName>
        <fullName evidence="1">Uncharacterized protein</fullName>
    </submittedName>
</protein>
<reference evidence="1" key="1">
    <citation type="submission" date="2021-02" db="EMBL/GenBank/DDBJ databases">
        <authorList>
            <consortium name="DOE Joint Genome Institute"/>
            <person name="Ahrendt S."/>
            <person name="Looney B.P."/>
            <person name="Miyauchi S."/>
            <person name="Morin E."/>
            <person name="Drula E."/>
            <person name="Courty P.E."/>
            <person name="Chicoki N."/>
            <person name="Fauchery L."/>
            <person name="Kohler A."/>
            <person name="Kuo A."/>
            <person name="Labutti K."/>
            <person name="Pangilinan J."/>
            <person name="Lipzen A."/>
            <person name="Riley R."/>
            <person name="Andreopoulos W."/>
            <person name="He G."/>
            <person name="Johnson J."/>
            <person name="Barry K.W."/>
            <person name="Grigoriev I.V."/>
            <person name="Nagy L."/>
            <person name="Hibbett D."/>
            <person name="Henrissat B."/>
            <person name="Matheny P.B."/>
            <person name="Labbe J."/>
            <person name="Martin F."/>
        </authorList>
    </citation>
    <scope>NUCLEOTIDE SEQUENCE</scope>
    <source>
        <strain evidence="1">EC-137</strain>
    </source>
</reference>
<accession>A0ACB8QUH1</accession>
<name>A0ACB8QUH1_9AGAM</name>
<comment type="caution">
    <text evidence="1">The sequence shown here is derived from an EMBL/GenBank/DDBJ whole genome shotgun (WGS) entry which is preliminary data.</text>
</comment>
<sequence length="238" mass="27007">MPATRLHLKRTAAEQAERELRKARKARAARACAARGEDGAEEARFREKTAEAAMEDEYAHGVHARFEAYGAPETDPWMMEEEYAERKNARAHEEEERRRAAREAAEAEARRMLRAKDEARALRRRERRQRRAAAARASYEARWRALVQGEGPVRFADVPWPVFDADADGEPTPESVGAFLRADDGRARDRLRQALLRFHPDKFDGRLMPRVVPDDRDAVRQAVAAVARALAVLIASTV</sequence>
<evidence type="ECO:0000313" key="1">
    <source>
        <dbReference type="EMBL" id="KAI0035459.1"/>
    </source>
</evidence>
<dbReference type="EMBL" id="MU273484">
    <property type="protein sequence ID" value="KAI0035459.1"/>
    <property type="molecule type" value="Genomic_DNA"/>
</dbReference>